<gene>
    <name evidence="2" type="ORF">ACFQE0_10690</name>
</gene>
<evidence type="ECO:0000313" key="2">
    <source>
        <dbReference type="EMBL" id="MFC6790042.1"/>
    </source>
</evidence>
<dbReference type="EMBL" id="JBHSWN010000001">
    <property type="protein sequence ID" value="MFC6790042.1"/>
    <property type="molecule type" value="Genomic_DNA"/>
</dbReference>
<protein>
    <submittedName>
        <fullName evidence="2">DUF6894 family protein</fullName>
    </submittedName>
</protein>
<sequence>MPRYFLDFQDGPVWLEDVEGQEYDSLREARDAAIAALPDIGREGPPSDGKRTFVAFVRDEMGSERCTVRLNLDAECHPEPDLRAIDGRNG</sequence>
<dbReference type="Pfam" id="PF21834">
    <property type="entry name" value="DUF6894"/>
    <property type="match status" value="1"/>
</dbReference>
<feature type="domain" description="DUF6894" evidence="1">
    <location>
        <begin position="3"/>
        <end position="70"/>
    </location>
</feature>
<proteinExistence type="predicted"/>
<organism evidence="2 3">
    <name type="scientific">Methylobacterium komagatae</name>
    <dbReference type="NCBI Taxonomy" id="374425"/>
    <lineage>
        <taxon>Bacteria</taxon>
        <taxon>Pseudomonadati</taxon>
        <taxon>Pseudomonadota</taxon>
        <taxon>Alphaproteobacteria</taxon>
        <taxon>Hyphomicrobiales</taxon>
        <taxon>Methylobacteriaceae</taxon>
        <taxon>Methylobacterium</taxon>
    </lineage>
</organism>
<keyword evidence="3" id="KW-1185">Reference proteome</keyword>
<comment type="caution">
    <text evidence="2">The sequence shown here is derived from an EMBL/GenBank/DDBJ whole genome shotgun (WGS) entry which is preliminary data.</text>
</comment>
<dbReference type="Proteomes" id="UP001596292">
    <property type="component" value="Unassembled WGS sequence"/>
</dbReference>
<reference evidence="3" key="1">
    <citation type="journal article" date="2019" name="Int. J. Syst. Evol. Microbiol.">
        <title>The Global Catalogue of Microorganisms (GCM) 10K type strain sequencing project: providing services to taxonomists for standard genome sequencing and annotation.</title>
        <authorList>
            <consortium name="The Broad Institute Genomics Platform"/>
            <consortium name="The Broad Institute Genome Sequencing Center for Infectious Disease"/>
            <person name="Wu L."/>
            <person name="Ma J."/>
        </authorList>
    </citation>
    <scope>NUCLEOTIDE SEQUENCE [LARGE SCALE GENOMIC DNA]</scope>
    <source>
        <strain evidence="3">CCUG 48316</strain>
    </source>
</reference>
<dbReference type="RefSeq" id="WP_116655264.1">
    <property type="nucleotide sequence ID" value="NZ_JBHSWN010000001.1"/>
</dbReference>
<evidence type="ECO:0000259" key="1">
    <source>
        <dbReference type="Pfam" id="PF21834"/>
    </source>
</evidence>
<evidence type="ECO:0000313" key="3">
    <source>
        <dbReference type="Proteomes" id="UP001596292"/>
    </source>
</evidence>
<dbReference type="InterPro" id="IPR054189">
    <property type="entry name" value="DUF6894"/>
</dbReference>
<name>A0ABW2BHZ3_9HYPH</name>
<accession>A0ABW2BHZ3</accession>